<evidence type="ECO:0000313" key="3">
    <source>
        <dbReference type="Proteomes" id="UP000321484"/>
    </source>
</evidence>
<evidence type="ECO:0008006" key="4">
    <source>
        <dbReference type="Google" id="ProtNLM"/>
    </source>
</evidence>
<gene>
    <name evidence="2" type="ORF">AFE02nite_11340</name>
</gene>
<comment type="caution">
    <text evidence="2">The sequence shown here is derived from an EMBL/GenBank/DDBJ whole genome shotgun (WGS) entry which is preliminary data.</text>
</comment>
<evidence type="ECO:0000256" key="1">
    <source>
        <dbReference type="SAM" id="MobiDB-lite"/>
    </source>
</evidence>
<feature type="compositionally biased region" description="Basic residues" evidence="1">
    <location>
        <begin position="401"/>
        <end position="410"/>
    </location>
</feature>
<feature type="region of interest" description="Disordered" evidence="1">
    <location>
        <begin position="390"/>
        <end position="410"/>
    </location>
</feature>
<dbReference type="Pfam" id="PF18844">
    <property type="entry name" value="baeRF_family2"/>
    <property type="match status" value="1"/>
</dbReference>
<dbReference type="InterPro" id="IPR040701">
    <property type="entry name" value="Bact_RF_family2"/>
</dbReference>
<organism evidence="2 3">
    <name type="scientific">Actinotalea fermentans</name>
    <dbReference type="NCBI Taxonomy" id="43671"/>
    <lineage>
        <taxon>Bacteria</taxon>
        <taxon>Bacillati</taxon>
        <taxon>Actinomycetota</taxon>
        <taxon>Actinomycetes</taxon>
        <taxon>Micrococcales</taxon>
        <taxon>Cellulomonadaceae</taxon>
        <taxon>Actinotalea</taxon>
    </lineage>
</organism>
<sequence length="410" mass="44134">MKLDSLKPLLHHDGPLTTVCLDVTRGDESSGDREVRSRWNGMRRSLEQAGAPLQTIAAIEDVVLRPTHVSGPHGRYVVAAQGRVLWEQVLPEPPARDEAFHDGAPSLVPAVAGLAESVRYLLVEVDRLGADLRWPGQAADADAQEDVGRVEHVEGGHDVLHKFGGGGWSHQRFQARVQDSWERNAEAVAVELDRVVAERRPELVLITGDVRALPLVRAAVGRAAGELLVEVPGGSRADGVKEDVFAQRVGEVLEQYRARRREAVVDRLREALGRGDGAVTSLEDLVDVLRKGQVADLVVLRTAGGASVARLNERTLWTGPDPLQLAVRRGDLAALGVPDGAARELRADVAVLRAVVAQDAGFTYADEGSVDLVDGVGALLRWTDAATPHETAPSYTADRQRKGHHRPAGG</sequence>
<dbReference type="EMBL" id="BJYK01000001">
    <property type="protein sequence ID" value="GEN79400.1"/>
    <property type="molecule type" value="Genomic_DNA"/>
</dbReference>
<reference evidence="2 3" key="1">
    <citation type="submission" date="2019-07" db="EMBL/GenBank/DDBJ databases">
        <title>Whole genome shotgun sequence of Actinotalea fermentans NBRC 105374.</title>
        <authorList>
            <person name="Hosoyama A."/>
            <person name="Uohara A."/>
            <person name="Ohji S."/>
            <person name="Ichikawa N."/>
        </authorList>
    </citation>
    <scope>NUCLEOTIDE SEQUENCE [LARGE SCALE GENOMIC DNA]</scope>
    <source>
        <strain evidence="2 3">NBRC 105374</strain>
    </source>
</reference>
<dbReference type="Proteomes" id="UP000321484">
    <property type="component" value="Unassembled WGS sequence"/>
</dbReference>
<keyword evidence="3" id="KW-1185">Reference proteome</keyword>
<dbReference type="AlphaFoldDB" id="A0A511YW22"/>
<name>A0A511YW22_9CELL</name>
<dbReference type="RefSeq" id="WP_034244135.1">
    <property type="nucleotide sequence ID" value="NZ_BJYK01000001.1"/>
</dbReference>
<accession>A0A511YW22</accession>
<proteinExistence type="predicted"/>
<dbReference type="OrthoDB" id="5179393at2"/>
<evidence type="ECO:0000313" key="2">
    <source>
        <dbReference type="EMBL" id="GEN79400.1"/>
    </source>
</evidence>
<protein>
    <recommendedName>
        <fullName evidence="4">Peptide chain release factor 1</fullName>
    </recommendedName>
</protein>